<dbReference type="EMBL" id="JBEHCU010000410">
    <property type="protein sequence ID" value="KAL1404450.1"/>
    <property type="molecule type" value="Genomic_DNA"/>
</dbReference>
<evidence type="ECO:0000313" key="2">
    <source>
        <dbReference type="Proteomes" id="UP001562425"/>
    </source>
</evidence>
<dbReference type="AlphaFoldDB" id="A0ABD1DZB8"/>
<accession>A0ABD1DZB8</accession>
<comment type="caution">
    <text evidence="1">The sequence shown here is derived from an EMBL/GenBank/DDBJ whole genome shotgun (WGS) entry which is preliminary data.</text>
</comment>
<proteinExistence type="predicted"/>
<keyword evidence="2" id="KW-1185">Reference proteome</keyword>
<dbReference type="Proteomes" id="UP001562425">
    <property type="component" value="Unassembled WGS sequence"/>
</dbReference>
<protein>
    <submittedName>
        <fullName evidence="1">Uncharacterized protein</fullName>
    </submittedName>
</protein>
<gene>
    <name evidence="1" type="ORF">pipiens_020462</name>
</gene>
<evidence type="ECO:0000313" key="1">
    <source>
        <dbReference type="EMBL" id="KAL1404450.1"/>
    </source>
</evidence>
<name>A0ABD1DZB8_CULPP</name>
<organism evidence="1 2">
    <name type="scientific">Culex pipiens pipiens</name>
    <name type="common">Northern house mosquito</name>
    <dbReference type="NCBI Taxonomy" id="38569"/>
    <lineage>
        <taxon>Eukaryota</taxon>
        <taxon>Metazoa</taxon>
        <taxon>Ecdysozoa</taxon>
        <taxon>Arthropoda</taxon>
        <taxon>Hexapoda</taxon>
        <taxon>Insecta</taxon>
        <taxon>Pterygota</taxon>
        <taxon>Neoptera</taxon>
        <taxon>Endopterygota</taxon>
        <taxon>Diptera</taxon>
        <taxon>Nematocera</taxon>
        <taxon>Culicoidea</taxon>
        <taxon>Culicidae</taxon>
        <taxon>Culicinae</taxon>
        <taxon>Culicini</taxon>
        <taxon>Culex</taxon>
        <taxon>Culex</taxon>
    </lineage>
</organism>
<sequence>MQADYEAAVELTKQYPNKFR</sequence>
<reference evidence="1 2" key="1">
    <citation type="submission" date="2024-05" db="EMBL/GenBank/DDBJ databases">
        <title>Culex pipiens pipiens assembly and annotation.</title>
        <authorList>
            <person name="Alout H."/>
            <person name="Durand T."/>
        </authorList>
    </citation>
    <scope>NUCLEOTIDE SEQUENCE [LARGE SCALE GENOMIC DNA]</scope>
    <source>
        <strain evidence="1">HA-2024</strain>
        <tissue evidence="1">Whole body</tissue>
    </source>
</reference>
<feature type="non-terminal residue" evidence="1">
    <location>
        <position position="20"/>
    </location>
</feature>